<dbReference type="AlphaFoldDB" id="A0A8H3XA10"/>
<name>A0A8H3XA10_GIGMA</name>
<comment type="caution">
    <text evidence="1">The sequence shown here is derived from an EMBL/GenBank/DDBJ whole genome shotgun (WGS) entry which is preliminary data.</text>
</comment>
<dbReference type="Gene3D" id="3.40.225.10">
    <property type="entry name" value="Class II aldolase/adducin N-terminal domain"/>
    <property type="match status" value="1"/>
</dbReference>
<dbReference type="InterPro" id="IPR036409">
    <property type="entry name" value="Aldolase_II/adducin_N_sf"/>
</dbReference>
<gene>
    <name evidence="1" type="ORF">F8M41_004710</name>
</gene>
<keyword evidence="2" id="KW-1185">Reference proteome</keyword>
<protein>
    <submittedName>
        <fullName evidence="1">Uncharacterized protein</fullName>
    </submittedName>
</protein>
<evidence type="ECO:0000313" key="1">
    <source>
        <dbReference type="EMBL" id="KAF0436352.1"/>
    </source>
</evidence>
<dbReference type="Proteomes" id="UP000439903">
    <property type="component" value="Unassembled WGS sequence"/>
</dbReference>
<proteinExistence type="predicted"/>
<accession>A0A8H3XA10</accession>
<dbReference type="EMBL" id="WTPW01001433">
    <property type="protein sequence ID" value="KAF0436352.1"/>
    <property type="molecule type" value="Genomic_DNA"/>
</dbReference>
<reference evidence="1 2" key="1">
    <citation type="journal article" date="2019" name="Environ. Microbiol.">
        <title>At the nexus of three kingdoms: the genome of the mycorrhizal fungus Gigaspora margarita provides insights into plant, endobacterial and fungal interactions.</title>
        <authorList>
            <person name="Venice F."/>
            <person name="Ghignone S."/>
            <person name="Salvioli di Fossalunga A."/>
            <person name="Amselem J."/>
            <person name="Novero M."/>
            <person name="Xianan X."/>
            <person name="Sedzielewska Toro K."/>
            <person name="Morin E."/>
            <person name="Lipzen A."/>
            <person name="Grigoriev I.V."/>
            <person name="Henrissat B."/>
            <person name="Martin F.M."/>
            <person name="Bonfante P."/>
        </authorList>
    </citation>
    <scope>NUCLEOTIDE SEQUENCE [LARGE SCALE GENOMIC DNA]</scope>
    <source>
        <strain evidence="1 2">BEG34</strain>
    </source>
</reference>
<organism evidence="1 2">
    <name type="scientific">Gigaspora margarita</name>
    <dbReference type="NCBI Taxonomy" id="4874"/>
    <lineage>
        <taxon>Eukaryota</taxon>
        <taxon>Fungi</taxon>
        <taxon>Fungi incertae sedis</taxon>
        <taxon>Mucoromycota</taxon>
        <taxon>Glomeromycotina</taxon>
        <taxon>Glomeromycetes</taxon>
        <taxon>Diversisporales</taxon>
        <taxon>Gigasporaceae</taxon>
        <taxon>Gigaspora</taxon>
    </lineage>
</organism>
<dbReference type="OrthoDB" id="2359822at2759"/>
<sequence>MNYLPLSSPDSKRILFTLSRKGSIDQLLTSNPTLELQYRADANKLSQSIKIMERDGVAPILPDGKTGGNACCVLEPPFSNNKSLLVSKSGKHSNSPLLITDACFIHSFDLQNWSCEFSSSSEDIRPSSDTPLYWACLIVAPEKFQWKLKPSFAMHGHASANDQDCIKWNIPVSDKETRFSTREDVQEMMNLLEKWPYPENKVFLRKKHGFFILGQNAQEVFDIYESQVKTKFTEVINSE</sequence>
<evidence type="ECO:0000313" key="2">
    <source>
        <dbReference type="Proteomes" id="UP000439903"/>
    </source>
</evidence>